<proteinExistence type="predicted"/>
<name>A0A1G1W9Y9_9BACT</name>
<comment type="caution">
    <text evidence="3">The sequence shown here is derived from an EMBL/GenBank/DDBJ whole genome shotgun (WGS) entry which is preliminary data.</text>
</comment>
<dbReference type="InterPro" id="IPR017850">
    <property type="entry name" value="Alkaline_phosphatase_core_sf"/>
</dbReference>
<evidence type="ECO:0000259" key="2">
    <source>
        <dbReference type="Pfam" id="PF00884"/>
    </source>
</evidence>
<dbReference type="CDD" id="cd16148">
    <property type="entry name" value="sulfatase_like"/>
    <property type="match status" value="1"/>
</dbReference>
<evidence type="ECO:0000256" key="1">
    <source>
        <dbReference type="PIRSR" id="PIRSR600917-52"/>
    </source>
</evidence>
<reference evidence="3 4" key="1">
    <citation type="journal article" date="2016" name="Nat. Commun.">
        <title>Thousands of microbial genomes shed light on interconnected biogeochemical processes in an aquifer system.</title>
        <authorList>
            <person name="Anantharaman K."/>
            <person name="Brown C.T."/>
            <person name="Hug L.A."/>
            <person name="Sharon I."/>
            <person name="Castelle C.J."/>
            <person name="Probst A.J."/>
            <person name="Thomas B.C."/>
            <person name="Singh A."/>
            <person name="Wilkins M.J."/>
            <person name="Karaoz U."/>
            <person name="Brodie E.L."/>
            <person name="Williams K.H."/>
            <person name="Hubbard S.S."/>
            <person name="Banfield J.F."/>
        </authorList>
    </citation>
    <scope>NUCLEOTIDE SEQUENCE [LARGE SCALE GENOMIC DNA]</scope>
</reference>
<dbReference type="PANTHER" id="PTHR43751:SF3">
    <property type="entry name" value="SULFATASE N-TERMINAL DOMAIN-CONTAINING PROTEIN"/>
    <property type="match status" value="1"/>
</dbReference>
<dbReference type="Gene3D" id="3.40.720.10">
    <property type="entry name" value="Alkaline Phosphatase, subunit A"/>
    <property type="match status" value="1"/>
</dbReference>
<dbReference type="EMBL" id="MHCO01000015">
    <property type="protein sequence ID" value="OGY24441.1"/>
    <property type="molecule type" value="Genomic_DNA"/>
</dbReference>
<evidence type="ECO:0000313" key="4">
    <source>
        <dbReference type="Proteomes" id="UP000178493"/>
    </source>
</evidence>
<comment type="PTM">
    <text evidence="1">The conversion to 3-oxoalanine (also known as C-formylglycine, FGly), of a serine or cysteine residue in prokaryotes and of a cysteine residue in eukaryotes, is critical for catalytic activity.</text>
</comment>
<protein>
    <recommendedName>
        <fullName evidence="2">Sulfatase N-terminal domain-containing protein</fullName>
    </recommendedName>
</protein>
<dbReference type="Pfam" id="PF00884">
    <property type="entry name" value="Sulfatase"/>
    <property type="match status" value="1"/>
</dbReference>
<organism evidence="3 4">
    <name type="scientific">Candidatus Woykebacteria bacterium GWB1_45_5</name>
    <dbReference type="NCBI Taxonomy" id="1802592"/>
    <lineage>
        <taxon>Bacteria</taxon>
        <taxon>Candidatus Woykeibacteriota</taxon>
    </lineage>
</organism>
<dbReference type="InterPro" id="IPR052701">
    <property type="entry name" value="GAG_Ulvan_Degrading_Sulfatases"/>
</dbReference>
<gene>
    <name evidence="3" type="ORF">A2126_00905</name>
</gene>
<accession>A0A1G1W9Y9</accession>
<dbReference type="AlphaFoldDB" id="A0A1G1W9Y9"/>
<dbReference type="InterPro" id="IPR000917">
    <property type="entry name" value="Sulfatase_N"/>
</dbReference>
<feature type="modified residue" description="3-oxoalanine (Ser)" evidence="1">
    <location>
        <position position="34"/>
    </location>
</feature>
<dbReference type="SUPFAM" id="SSF53649">
    <property type="entry name" value="Alkaline phosphatase-like"/>
    <property type="match status" value="1"/>
</dbReference>
<dbReference type="Proteomes" id="UP000178493">
    <property type="component" value="Unassembled WGS sequence"/>
</dbReference>
<evidence type="ECO:0000313" key="3">
    <source>
        <dbReference type="EMBL" id="OGY24441.1"/>
    </source>
</evidence>
<dbReference type="PANTHER" id="PTHR43751">
    <property type="entry name" value="SULFATASE"/>
    <property type="match status" value="1"/>
</dbReference>
<feature type="domain" description="Sulfatase N-terminal" evidence="2">
    <location>
        <begin position="1"/>
        <end position="347"/>
    </location>
</feature>
<sequence length="445" mass="51219">MGFMGYRKPTTPFLDSLAKKGTYFKNAFSTGPGSSVSFTGIFTSTYPLDYGGYSYIDKPRVLLSEALKEAGYRTIGVHSSPYLSSYFGYDRGWDEFRYATYFGSKLKKTIPQNTMSPGLRKGTVKSRVLKRSALTYRWLKNYLPPLALIFKIIEKVFLFIRKILKDIVEFKPAFYIAAEINEEVRKLLPSQPEKPLFLWIHYLDAHVPYALFAKKQDRLWLKIQYYLADSLAYLFGDSPFFNRLFIPLYIRLYDASLRYVDDHIQQLLEYLDSLGINDKNSIFVFCADHGEAFLEHGGFGHSQMLFNVNIRVPLIFYGPRYLPPSQAIERPVSLIDISPTILNLAGASQPESYKGRNLFSNEEREVVSQASECEGDLTGAVFTGITIIRDGYKLTHWKNKHSLFALDDIEEKNNLYEESKEIVKNLDLRIRDYEPKGFQSQLSQT</sequence>